<evidence type="ECO:0000256" key="1">
    <source>
        <dbReference type="SAM" id="Phobius"/>
    </source>
</evidence>
<dbReference type="EMBL" id="DXEI01000040">
    <property type="protein sequence ID" value="HIX94297.1"/>
    <property type="molecule type" value="Genomic_DNA"/>
</dbReference>
<keyword evidence="1" id="KW-0812">Transmembrane</keyword>
<comment type="caution">
    <text evidence="2">The sequence shown here is derived from an EMBL/GenBank/DDBJ whole genome shotgun (WGS) entry which is preliminary data.</text>
</comment>
<dbReference type="Proteomes" id="UP000886751">
    <property type="component" value="Unassembled WGS sequence"/>
</dbReference>
<gene>
    <name evidence="2" type="ORF">H9846_02445</name>
</gene>
<sequence>MKNKVRGRAFRLVGLILGIVGASVSVTAIVFAALGMHQARLCKHCTKGETFR</sequence>
<proteinExistence type="predicted"/>
<reference evidence="2" key="1">
    <citation type="journal article" date="2021" name="PeerJ">
        <title>Extensive microbial diversity within the chicken gut microbiome revealed by metagenomics and culture.</title>
        <authorList>
            <person name="Gilroy R."/>
            <person name="Ravi A."/>
            <person name="Getino M."/>
            <person name="Pursley I."/>
            <person name="Horton D.L."/>
            <person name="Alikhan N.F."/>
            <person name="Baker D."/>
            <person name="Gharbi K."/>
            <person name="Hall N."/>
            <person name="Watson M."/>
            <person name="Adriaenssens E.M."/>
            <person name="Foster-Nyarko E."/>
            <person name="Jarju S."/>
            <person name="Secka A."/>
            <person name="Antonio M."/>
            <person name="Oren A."/>
            <person name="Chaudhuri R.R."/>
            <person name="La Ragione R."/>
            <person name="Hildebrand F."/>
            <person name="Pallen M.J."/>
        </authorList>
    </citation>
    <scope>NUCLEOTIDE SEQUENCE</scope>
    <source>
        <strain evidence="2">ChiHecec2B26-7398</strain>
    </source>
</reference>
<protein>
    <submittedName>
        <fullName evidence="2">Uncharacterized protein</fullName>
    </submittedName>
</protein>
<evidence type="ECO:0000313" key="3">
    <source>
        <dbReference type="Proteomes" id="UP000886751"/>
    </source>
</evidence>
<keyword evidence="1" id="KW-1133">Transmembrane helix</keyword>
<evidence type="ECO:0000313" key="2">
    <source>
        <dbReference type="EMBL" id="HIX94297.1"/>
    </source>
</evidence>
<reference evidence="2" key="2">
    <citation type="submission" date="2021-04" db="EMBL/GenBank/DDBJ databases">
        <authorList>
            <person name="Gilroy R."/>
        </authorList>
    </citation>
    <scope>NUCLEOTIDE SEQUENCE</scope>
    <source>
        <strain evidence="2">ChiHecec2B26-7398</strain>
    </source>
</reference>
<name>A0A9D2BUR4_9FIRM</name>
<accession>A0A9D2BUR4</accession>
<feature type="transmembrane region" description="Helical" evidence="1">
    <location>
        <begin position="12"/>
        <end position="36"/>
    </location>
</feature>
<dbReference type="AlphaFoldDB" id="A0A9D2BUR4"/>
<keyword evidence="1" id="KW-0472">Membrane</keyword>
<organism evidence="2 3">
    <name type="scientific">Candidatus Gemmiger excrementipullorum</name>
    <dbReference type="NCBI Taxonomy" id="2838610"/>
    <lineage>
        <taxon>Bacteria</taxon>
        <taxon>Bacillati</taxon>
        <taxon>Bacillota</taxon>
        <taxon>Clostridia</taxon>
        <taxon>Eubacteriales</taxon>
        <taxon>Gemmiger</taxon>
    </lineage>
</organism>